<feature type="compositionally biased region" description="Gly residues" evidence="3">
    <location>
        <begin position="556"/>
        <end position="577"/>
    </location>
</feature>
<organism evidence="5 6">
    <name type="scientific">Azospirillum lipoferum</name>
    <dbReference type="NCBI Taxonomy" id="193"/>
    <lineage>
        <taxon>Bacteria</taxon>
        <taxon>Pseudomonadati</taxon>
        <taxon>Pseudomonadota</taxon>
        <taxon>Alphaproteobacteria</taxon>
        <taxon>Rhodospirillales</taxon>
        <taxon>Azospirillaceae</taxon>
        <taxon>Azospirillum</taxon>
    </lineage>
</organism>
<dbReference type="PROSITE" id="PS50268">
    <property type="entry name" value="CADHERIN_2"/>
    <property type="match status" value="1"/>
</dbReference>
<feature type="compositionally biased region" description="Low complexity" evidence="3">
    <location>
        <begin position="578"/>
        <end position="591"/>
    </location>
</feature>
<dbReference type="RefSeq" id="WP_149231833.1">
    <property type="nucleotide sequence ID" value="NZ_JALJXJ010000006.1"/>
</dbReference>
<dbReference type="PANTHER" id="PTHR38340:SF1">
    <property type="entry name" value="S-LAYER PROTEIN"/>
    <property type="match status" value="1"/>
</dbReference>
<feature type="compositionally biased region" description="Gly residues" evidence="3">
    <location>
        <begin position="718"/>
        <end position="731"/>
    </location>
</feature>
<dbReference type="Pfam" id="PF06594">
    <property type="entry name" value="HCBP_related"/>
    <property type="match status" value="3"/>
</dbReference>
<feature type="region of interest" description="Disordered" evidence="3">
    <location>
        <begin position="4701"/>
        <end position="4721"/>
    </location>
</feature>
<dbReference type="InterPro" id="IPR001343">
    <property type="entry name" value="Hemolysn_Ca-bd"/>
</dbReference>
<dbReference type="GO" id="GO:0007156">
    <property type="term" value="P:homophilic cell adhesion via plasma membrane adhesion molecules"/>
    <property type="evidence" value="ECO:0007669"/>
    <property type="project" value="InterPro"/>
</dbReference>
<feature type="compositionally biased region" description="Acidic residues" evidence="3">
    <location>
        <begin position="5667"/>
        <end position="5685"/>
    </location>
</feature>
<dbReference type="InterPro" id="IPR010566">
    <property type="entry name" value="Haemolys_ca-bd"/>
</dbReference>
<dbReference type="InterPro" id="IPR028994">
    <property type="entry name" value="Integrin_alpha_N"/>
</dbReference>
<feature type="region of interest" description="Disordered" evidence="3">
    <location>
        <begin position="96"/>
        <end position="128"/>
    </location>
</feature>
<dbReference type="Gene3D" id="2.60.40.60">
    <property type="entry name" value="Cadherins"/>
    <property type="match status" value="1"/>
</dbReference>
<feature type="compositionally biased region" description="Acidic residues" evidence="3">
    <location>
        <begin position="6042"/>
        <end position="6051"/>
    </location>
</feature>
<feature type="region of interest" description="Disordered" evidence="3">
    <location>
        <begin position="1357"/>
        <end position="1385"/>
    </location>
</feature>
<dbReference type="EMBL" id="VTTN01000005">
    <property type="protein sequence ID" value="KAA0595648.1"/>
    <property type="molecule type" value="Genomic_DNA"/>
</dbReference>
<feature type="compositionally biased region" description="Gly residues" evidence="3">
    <location>
        <begin position="3521"/>
        <end position="3544"/>
    </location>
</feature>
<proteinExistence type="predicted"/>
<dbReference type="OrthoDB" id="7515000at2"/>
<dbReference type="Pfam" id="PF00353">
    <property type="entry name" value="HemolysinCabind"/>
    <property type="match status" value="68"/>
</dbReference>
<accession>A0A5A9GMG7</accession>
<feature type="region of interest" description="Disordered" evidence="3">
    <location>
        <begin position="674"/>
        <end position="757"/>
    </location>
</feature>
<dbReference type="PANTHER" id="PTHR38340">
    <property type="entry name" value="S-LAYER PROTEIN"/>
    <property type="match status" value="1"/>
</dbReference>
<feature type="region of interest" description="Disordered" evidence="3">
    <location>
        <begin position="1"/>
        <end position="83"/>
    </location>
</feature>
<feature type="compositionally biased region" description="Polar residues" evidence="3">
    <location>
        <begin position="4905"/>
        <end position="4915"/>
    </location>
</feature>
<sequence>MTSTVTTDGDDLLNGDWRADTLSGGAGNDTLSGGDGNDWLDGGDGDDRLDGGTGDNSLSGGAGNDTLLGGSNNDTLDGGAGNDVISAGTGNDLIAGGDGADSIDGGENDDTIDGGGGNDTILGGGGRDVVAAGDGDDLVTDGNNVWSDDRFDGGAGNDTLDGSFGSDTLIGGTGNDRLTVGNDYTGDVLDGGEGDDTLIGGMGADRLADGTGADLVQAGGGDDLLDHVLSDQMGADTLDGGAGYDRLRVALTAGQVTAAVAADLVALADFIRSHGDDGRSFTGQAIRLAASNWNALEVTVDGRAVAVGDLAGMAVAAPNRAPVVSDRSLSGTEDTPLAGSVGAVDPDGDPLSYGIGAGPAHGRLVLGDDGSFIYTPDADYAGGDSFRIDVSDGRGGVSSQTVTLALAAVNDAPGAVALDGVAVADHAAAGTIVGTAHAQDPDGDVLAYSLTDDAGGRFVIDAATGVLSVATGADLDYLRAPAHAVTVRVTDAAGLSTDRVFHIGITAARNDGAADVEGRSPADEQAQEAGEARTGGNESSGNDAISGDWRAETLDGGAGNDTLGSGGGGGTLLGGAGDDVLNGDWGEDSLLGGSGGDTLRGGSQSDRLFGGSGDDLLDGGSEDDTLDGGTGNDSLFGGSGADLLQGGMGDDLLDGGTDANTLYGGSGNDTLLGGDVSDTLDGGSGNDVISGGTGTDSIRGGAGDDRIDGGENDDTIEGGSGNDTILGGGGRDVVTAGDGDDLVTDGEGVWSDDRFDGGAGNDTLDGGLGSDTLFGGTGNDRLAVGGDYNGDYLDGGDGDDTLVGGLGADTLLGGAGNDVLKGGGGNNVLIGGDGIDIADYSAESDAISIDLQTGEVRHGGWMADHVSGIETILAGGGADTLAGDGGDNSLAGGAGADSLSGGAGDDLLDGGSGADRLDGGAGIDTATYAASGAGVTVDLAAGTGSGGDAEGDVLSGIENLTGSAHDDRLSGDAGANLLDGGAGDDLLVGADGADTLVGGDGTDTADYSASGGGVSIDLAAGTGLGGDAEGDRLSGVENLTGSAHDDRLTGDGGANVLDGGAGDDTLAGGGGADTLTGGAGSDTADYSASAGGVSIDLTAGTAAGGDAEGDVLTDIENLTGSDQDDRLVGDANANLLDGRGGNDTLIGLGGADTLIGGDGIDLADYSASADGVSVDLSSGIGTGGDAEGDRLSGIENLTGSASNDRLTGDAGANVLDGSGGDDTLAGLDGADTLVGGDGIDLADYSASAAGVAVDLSSGAGLGGDAEGDVLSGIENLTGSAHDDTLTGDGGANLLDGGAGDDLLAGGAGVDTLIGGDGTDTADYAASAGSVTVDLAAGTGLGGDAEGDLLSGIENVSGSAHDDRLSGDDGANRLDGDAGDDWLSGGSGADTLIGGDGTDSADYAASAGGVEVNLSSGTGAGGDAEGDVLSGIENLSGSDHDDRLTGDANANRLDGRGGNDTLAGLGGADTLIGGDGIDTAEYLASSAAVTVSLASGTGSGGDAQGDRLTGIENLTGSAFGDRLTGDGGANVLDGAGGNDTLVGGAGADTLIGGAGSDTADYSASGAAVTVDLSAGTGLGGTAEGDVLIGVENLIGSSRADLLTGDGQDNTLRGGAGADTLSGGDGSDTADYTGSAAGVTVSLADGTAAGGDAAGDVLSGIENLTGSAADDRLTGDGGANRLRGGGGNDTLIGGTGADSLSGGAGIDTADYSASDAAVSVDLAAGTGRGGHAEGDRLDGVENLIGTGLADSLTGDGAANYLDGRGGADSLSGGAGDDTLRVLDDGFAGLDGGSGFDTLRFEGERLVVTGADAGGVHGIEMIDLTHPGRQTLILNEQGILADTGGAPLYVTGDRGDLVTFKESGWRRGGSETVGSVLYNLYSRGTTTVHVQDGVRMFGDLVVTGTGGDDVLTAPSGAGHVVVFGEGGNDTVRLGSGFRHEIAHLVRIDDDLHILFDAQGGPAGEDGYARDRVTIMGHFAANGAAGAGDGSVRQIQFADGVVWPVWGGDLLLGSTGDDTVAIEPGFASHSLHADAGVNVIRFGADVTADELRLSRKGDDLEIRIAGTDRSLLLFNHFSAEALAGAGNGGVEAIELADGTRWRVRGNDIRIGSGGDDSMVFGLDGGQTILYGSAGADSIAFALNVDPDRMRLTREGDDLRLSYEGTGASWLIRQHFDGNPDGYRTIRFGDGTEWALDNTRLIAGTAADERVEVGAGLGERVLATGGGRDGLVLAAGIVPSQVALRRDGDKLVIQIGNADDRVVVLNHFNGTGAGNGVLPSLTFADGTVWPLDAGAGFRIGGDTGDVFAFKPGDGAVTLFAGKGVDTLNLGSAIGADKLEFARVGDDLIISVKGSTDKVTALNHFATGWGASLLENVYAGGRFWNLSDPALLIGGAGDDSYTLTVGGGARSILPGSGNDQIVIGPGIDKASVTMQRVGDDLVIGLRTLPDKLTVLNHFSGGASGGVHTLRFIDGDTWNIWGASILVGTSATDTFTAEPGIGHVSLFPGGGSDRLRLGTGFDSLDTLVRRVGDDLEIVMRDGSDSVKVLNHFLGNEARDIAFADGKVWTVGGPNARIGTDGADRFVLSPGSGATVVYGGGGQGGDRIEVAPGIDPSTVRLTRIGNDLRVTAGTDSMTIVNQFATGGVVTIPQIIFPNGVIWPIAGTNVFISGGGAETIPAGATYIYPGASGQHLSIDADPGKTRIVRVGNDLHLTIVGQPNEMIVVNHFAMNGIGDLVFNNGTTWNIQGGKVLIGGTGHDEFVIQRGMGDVIVYPDSIGDDTLRFVDTVDGSKIRVARVGDNLRITIDGTADALTIVNHFAGTPMESLKRPDGSVLPLTGDGLLIGGQGGTVFLVGETSGSKTIYAEGGDRVVFGDIDSTEVRMIRTGSDLQVFIDRTQQVVTVLNYFGGVGQLEFADGRTFDLSSPYTLIGGGGGDRFTIGKTGPASQIIHAGGGGSQIVFGPDVSPGDVTLRQDGVDLVVAFIGSGRVVRVVNHFTAPTDGLSRGLDAITFSGGLTLDVFGDNVMFGQQGMDDFTVLPGQGRQYIFPGGGTDRLSFGPGIDPALVRMERDGVNLHIFTDDGSIDLVAVNHFGPTGVAGSGSGLATIAYADGQSWSVAGNGILIGSRGNNSYSVATNSGPVTIHPAGDDNRLAFTAGIPPANLRLVREHDDLRILSADGTVNVLVINHFQNQLDQVTFSSGAPWNLGAGNVFIGGDGPSVFRFDSISTDLMVFPGSGDIVGMPSGLDWKDVVLSRSGGDLIVQVRSTGRQIRIVNHFSASDGTSGLAGLTFADGTTMPLGELAMLGGGSGDLLTETATDDVMLGQDGDDRLSGGAGNDTLIGGTGNDTLDGGTGNDVYVYRIGDGRDYIIDSAGFDRIEFGPGIGRGDLYFARFGNDLHIRFRGRPSDEIVVTGRFNMAGDGTSFVERLAFADGSSFDLTRTDIALETVATAAAEYLQGYNVGDRIEGTAGNDTILGYAGNDTLIGGTGSDSIDGGTGDDLIDGRDDPGTDGASDVIQGRDGDDTVLGGGGSDVILGGTGDDSLSGGGGNDSIDGEDGDDSIDGGAGADTIYGRAGNDTLAGGAGNDTLYSGVGDDLIRYGGGSDTITNEGGYDVLEMGPDIARADVYFARFGNDLYIRFRNSAEQIVLTGRFSGAGDGASFVQKLRFADGTDYAVTAQDLALETVATDASEKLEGYNVGDIIRGQGGNDTIYGYAGNDSLDGGSGNDFLYADAGDDSVEGGDGADALYGDAGADTLSGGTGNDSLYGDVGADVLSGGDGNDFLSGAADNDILHGDGGADTLDGGAGDDLLEGGDGDDRLLAGDGDDTLDGGGGTDTLFTGAGNDTIRFDGGRETITNEAGADTLVIGGGLTRADLYYARFGNDLYLRFRNRGDEVVLTGRFNGAGDGTSYVQTVLFANGERADLTDPALVLETVATDLNDSLEGYNVNDTISGLGGSDTIRGYGGDDLLDGGSGNDVLFGGAGADRLIGGIGADSLEGGDGNDTLEGGDDADQLVGGAGDDLILGGVGNDSLDGGTGNDSLSGDVGDDSLKGGDGDDSLLGGAGNDYLQGGDGADTLEGGSGTNTILTGLGDDVIRYDGGRDTITNEGGSDVLEIRTALRREDLYFARFGNDLYLRFRGAADEIVLKNRFNGAGDGASYVQTLLFADGQRVDLTDPTLTLETLATAASETLEGYNVGDLIQGVDGNDAIYGYAGNDTLDGGAGNDTLYGGAGGDTLIGGAGDDRLNGDDGDDLLQGGAGNDSLTGGAGDDTLIGGLGADQSYGGAGNDLIDNRDDSGSGASLNVAYGEAGNDTILGGDAGETFSGGDGDDRLEGNAGNDWLEGNTGNDSLLGGAGDDYLQGGDGADTLEGGAGTNTILTGLGDDVIRYDGGRDTVTNEGGSDVLEIRTALRREDLYFARFGNDLYLRFRGAADEIVLKNRFNGAGDGASYVQTLLFADGQRVDLTDPTLKLETLATAASETLEGYNVGDLIQGVDGNDAIYGYAGNDTLDGGAGNDQLYGGIGNDTLVGGTGIDRLEGGDGNDTLDGGDGDDTLYGDAGDDTLIGGAGNNTLYGGTGNNTIRFDGGQDIVYNTGGNDVIELDESFDKAKLYFSRFGNDLYVRFTGRTDQIIVKGRFNGSGDGAAYAQTLRFADGSLEDLTRQDLVIQTIGGAGGETLEGYNAGDTIDGQAGNDTIYGYGGDDTLTGSADNDDLRGGTGSDRLDGGAGNDFVYGGAGDDSVSGGSGEDRLFGDEVSTTGNEAIKIRIRVQSIDLLNPLLRVWLDNTVVGEVIVSAVGVSNHIDYHQWQDVIFTVRDRDYAGVLRLETVATFNYSGLNLIGVIVSGAEVNGIPVPGAGVPYLYAGGTAVPFGQSHSFGLSTVLPPPSANEPTGNDSVAGGDGNDALSGGQGNDSLSGDSGNDTILGGAGNDTILGGAGSDEMHGGAGDDLIDNRDDPNAAGINDASYGGSGNDTLYGGGGVDVVYGGTGNDLIDGGGGTDYLYGEDGADSVLGGAGADYLYGQAGNDTLDGGAGNDAIDGGAGDDLIRFTSGDGVDSIGGGGGNDVLELGAGLAREQMYLSRIGTDLHLIFRDTGDRIVLAGRFSGEGDGANFVQTVTFADGSRVDLSAQTIVMETHGQATAETLYGYKDDDSIDGGGGNDTLYGYAGDDLLTGGDGNDALYGGTGDDTLSGDAGADYFEGGDGADSLSGGADNDTLYGGGGNDTLSGGAGANSIDGGAGNDRILYEGGADTVVGGGGNDELVFGEGYSQAGLRFERFGADLHLVFDDLGKRIVVANRFNGNGEGANYVQTLRFADDTTLDLSRTDLAIATRDSNVGHVLEGYNAGDVIRGNGGTDAIYGYGGNDTLYGGAGADALYGGDGNDLIDSRDETASGDVAYGEAGDDTLYGGAVNDALYGGAGDDLIEGNAGNDSIEGNAGRDSLSGGAGVDSLLGGADDDSLDGGDGNDYLNGEAGDDSLLGGAGADTLYGGAGADMLSGGDDADTLYGEDGDDTLAGGAGANWIVTGAGDDLVLYQGGADTVVGGGGNDRLSFGDGYSRDDLRFERYGNDLHVRFNGKPDRIVIANRFSGAGNGANYLQTLLFADGSTVDLTNPGLVIDTRDDAAAHTLEGYAASDTIHGGGGNDAIYGYGGDDSLYGGAGSDLVRGGAGNDLIDSSDDDASHDSLYGEDGDDTVSGGGGEDALYGDAGNDRIEGLGGRDYMEGGSGDDTMDGGAGDDTLFGGDGADSLDGGADNDVLKGDAGADELSGGLGNDTLYGGADGDRLSGGDGNDILYGDAGNDTLMGGAGDDAIDGGAGDDLVIYDGGRDTVLGGGGNDMLLFGEGFEADQLYFARFDNNLVLRFRNRPEQVVISDRFKDGGDGSNYLQTVRFQDGTEVLLSNPALRLETVGGDGGEALLGYANGDLIDGRGGNDLLAGYGGDDTLVGGTGRDELHGGDGNDLLDSRADLAGSGDYDVAYGEGGNDTLLGGGGNDSLSGGDGDDSLDGGGGNDMLSGGAGDDRLAGGDGGDTLVGGIGRDTLMGGDANDTLSGEDGDDSLDGGDSNDVLAGGADDDRLSGGAGADTLVGGTGRDVLEGGDGNDSLIGDAGSGSGTYMFETMTTVFSGAFSVTWTSQDYVPRLTGDVNGDGRADIVGFSSTSVQIALGQADGSFGPVKVAYNGEFTPTYGGWTSQNVNPRQLADVNGDGRMDIVGFASGVVRVALGQADGTFASAQTALSGNLTSGTTWTNMGQYPRLTGDVNGDGMADIVGFSSSSVVIALGQADGTFGTVKVAYNGNFTTGYGGWSNENDYPRLLGDVDGDGMADIVGFGSSQVYVARGRADGTFGPIITAYSDNFTKGSGGWTTQDQYPRELADVNGDGRMDIVGFATNGTYVSYGQADGTFSRLRLASSDYGYNGWSNYNTYPRQVADVDGDGRADIVGFASNSVVVSRSVVNDDTLSGGAGDDTLAGGLGDDVYRFGRGDGRDRIVENDSDVGNDRLVFESGIDAHQLWFSKSGSDLEVQVVGTADKVTIAGWYSGDEHHMDSIETADGTVLLDSMVDGLVQAMAGFAPPTAGTMSIDPDLYPSVEHAITAAWR</sequence>
<feature type="compositionally biased region" description="Basic and acidic residues" evidence="3">
    <location>
        <begin position="1359"/>
        <end position="1375"/>
    </location>
</feature>
<feature type="region of interest" description="Disordered" evidence="3">
    <location>
        <begin position="3483"/>
        <end position="3561"/>
    </location>
</feature>
<evidence type="ECO:0000256" key="1">
    <source>
        <dbReference type="ARBA" id="ARBA00004613"/>
    </source>
</evidence>
<evidence type="ECO:0000313" key="5">
    <source>
        <dbReference type="EMBL" id="KAA0595648.1"/>
    </source>
</evidence>
<dbReference type="Pfam" id="PF17963">
    <property type="entry name" value="Big_9"/>
    <property type="match status" value="1"/>
</dbReference>
<feature type="region of interest" description="Disordered" evidence="3">
    <location>
        <begin position="4237"/>
        <end position="4261"/>
    </location>
</feature>
<evidence type="ECO:0000256" key="2">
    <source>
        <dbReference type="ARBA" id="ARBA00022525"/>
    </source>
</evidence>
<gene>
    <name evidence="5" type="ORF">FZ942_14715</name>
</gene>
<dbReference type="InterPro" id="IPR050557">
    <property type="entry name" value="RTX_toxin/Mannuronan_C5-epim"/>
</dbReference>
<reference evidence="5 6" key="1">
    <citation type="submission" date="2019-08" db="EMBL/GenBank/DDBJ databases">
        <authorList>
            <person name="Grouzdev D."/>
            <person name="Tikhonova E."/>
            <person name="Kravchenko I."/>
        </authorList>
    </citation>
    <scope>NUCLEOTIDE SEQUENCE [LARGE SCALE GENOMIC DNA]</scope>
    <source>
        <strain evidence="5 6">59b</strain>
    </source>
</reference>
<dbReference type="PRINTS" id="PR00313">
    <property type="entry name" value="CABNDNGRPT"/>
</dbReference>
<feature type="region of interest" description="Disordered" evidence="3">
    <location>
        <begin position="1029"/>
        <end position="1056"/>
    </location>
</feature>
<feature type="compositionally biased region" description="Acidic residues" evidence="3">
    <location>
        <begin position="3547"/>
        <end position="3556"/>
    </location>
</feature>
<dbReference type="GO" id="GO:0005509">
    <property type="term" value="F:calcium ion binding"/>
    <property type="evidence" value="ECO:0007669"/>
    <property type="project" value="InterPro"/>
</dbReference>
<feature type="region of interest" description="Disordered" evidence="3">
    <location>
        <begin position="1436"/>
        <end position="1458"/>
    </location>
</feature>
<dbReference type="Proteomes" id="UP000324927">
    <property type="component" value="Unassembled WGS sequence"/>
</dbReference>
<evidence type="ECO:0000313" key="6">
    <source>
        <dbReference type="Proteomes" id="UP000324927"/>
    </source>
</evidence>
<dbReference type="SUPFAM" id="SSF51120">
    <property type="entry name" value="beta-Roll"/>
    <property type="match status" value="38"/>
</dbReference>
<feature type="domain" description="Cadherin" evidence="4">
    <location>
        <begin position="421"/>
        <end position="523"/>
    </location>
</feature>
<dbReference type="Gene3D" id="2.60.40.3440">
    <property type="match status" value="1"/>
</dbReference>
<feature type="compositionally biased region" description="Gly residues" evidence="3">
    <location>
        <begin position="4312"/>
        <end position="4321"/>
    </location>
</feature>
<feature type="region of interest" description="Disordered" evidence="3">
    <location>
        <begin position="4873"/>
        <end position="4960"/>
    </location>
</feature>
<feature type="compositionally biased region" description="Acidic residues" evidence="3">
    <location>
        <begin position="615"/>
        <end position="626"/>
    </location>
</feature>
<feature type="region of interest" description="Disordered" evidence="3">
    <location>
        <begin position="512"/>
        <end position="641"/>
    </location>
</feature>
<feature type="compositionally biased region" description="Gly residues" evidence="3">
    <location>
        <begin position="113"/>
        <end position="127"/>
    </location>
</feature>
<dbReference type="Gene3D" id="2.150.10.10">
    <property type="entry name" value="Serralysin-like metalloprotease, C-terminal"/>
    <property type="match status" value="45"/>
</dbReference>
<dbReference type="InterPro" id="IPR002126">
    <property type="entry name" value="Cadherin-like_dom"/>
</dbReference>
<evidence type="ECO:0000256" key="3">
    <source>
        <dbReference type="SAM" id="MobiDB-lite"/>
    </source>
</evidence>
<dbReference type="InterPro" id="IPR018511">
    <property type="entry name" value="Hemolysin-typ_Ca-bd_CS"/>
</dbReference>
<dbReference type="GO" id="GO:0016020">
    <property type="term" value="C:membrane"/>
    <property type="evidence" value="ECO:0007669"/>
    <property type="project" value="InterPro"/>
</dbReference>
<evidence type="ECO:0000259" key="4">
    <source>
        <dbReference type="PROSITE" id="PS50268"/>
    </source>
</evidence>
<keyword evidence="2" id="KW-0964">Secreted</keyword>
<feature type="region of interest" description="Disordered" evidence="3">
    <location>
        <begin position="5441"/>
        <end position="5465"/>
    </location>
</feature>
<dbReference type="GO" id="GO:0005576">
    <property type="term" value="C:extracellular region"/>
    <property type="evidence" value="ECO:0007669"/>
    <property type="project" value="UniProtKB-SubCell"/>
</dbReference>
<feature type="compositionally biased region" description="Gly residues" evidence="3">
    <location>
        <begin position="6016"/>
        <end position="6028"/>
    </location>
</feature>
<protein>
    <submittedName>
        <fullName evidence="5">Calcium-binding protein</fullName>
    </submittedName>
</protein>
<dbReference type="SUPFAM" id="SSF69318">
    <property type="entry name" value="Integrin alpha N-terminal domain"/>
    <property type="match status" value="1"/>
</dbReference>
<feature type="region of interest" description="Disordered" evidence="3">
    <location>
        <begin position="4306"/>
        <end position="4331"/>
    </location>
</feature>
<keyword evidence="6" id="KW-1185">Reference proteome</keyword>
<feature type="region of interest" description="Disordered" evidence="3">
    <location>
        <begin position="4028"/>
        <end position="4051"/>
    </location>
</feature>
<feature type="region of interest" description="Disordered" evidence="3">
    <location>
        <begin position="1666"/>
        <end position="1690"/>
    </location>
</feature>
<feature type="compositionally biased region" description="Gly residues" evidence="3">
    <location>
        <begin position="1673"/>
        <end position="1690"/>
    </location>
</feature>
<name>A0A5A9GMG7_AZOLI</name>
<dbReference type="CDD" id="cd11304">
    <property type="entry name" value="Cadherin_repeat"/>
    <property type="match status" value="1"/>
</dbReference>
<feature type="region of interest" description="Disordered" evidence="3">
    <location>
        <begin position="5662"/>
        <end position="5739"/>
    </location>
</feature>
<comment type="subcellular location">
    <subcellularLocation>
        <location evidence="1">Secreted</location>
    </subcellularLocation>
</comment>
<comment type="caution">
    <text evidence="5">The sequence shown here is derived from an EMBL/GenBank/DDBJ whole genome shotgun (WGS) entry which is preliminary data.</text>
</comment>
<dbReference type="PROSITE" id="PS00330">
    <property type="entry name" value="HEMOLYSIN_CALCIUM"/>
    <property type="match status" value="57"/>
</dbReference>
<feature type="region of interest" description="Disordered" evidence="3">
    <location>
        <begin position="5977"/>
        <end position="6097"/>
    </location>
</feature>
<dbReference type="InterPro" id="IPR011049">
    <property type="entry name" value="Serralysin-like_metalloprot_C"/>
</dbReference>